<accession>A0AA39E3Z1</accession>
<dbReference type="Pfam" id="PF13966">
    <property type="entry name" value="zf-RVT"/>
    <property type="match status" value="1"/>
</dbReference>
<dbReference type="Proteomes" id="UP001168098">
    <property type="component" value="Unassembled WGS sequence"/>
</dbReference>
<organism evidence="2 3">
    <name type="scientific">Vitis rotundifolia</name>
    <name type="common">Muscadine grape</name>
    <dbReference type="NCBI Taxonomy" id="103349"/>
    <lineage>
        <taxon>Eukaryota</taxon>
        <taxon>Viridiplantae</taxon>
        <taxon>Streptophyta</taxon>
        <taxon>Embryophyta</taxon>
        <taxon>Tracheophyta</taxon>
        <taxon>Spermatophyta</taxon>
        <taxon>Magnoliopsida</taxon>
        <taxon>eudicotyledons</taxon>
        <taxon>Gunneridae</taxon>
        <taxon>Pentapetalae</taxon>
        <taxon>rosids</taxon>
        <taxon>Vitales</taxon>
        <taxon>Vitaceae</taxon>
        <taxon>Viteae</taxon>
        <taxon>Vitis</taxon>
    </lineage>
</organism>
<evidence type="ECO:0000259" key="1">
    <source>
        <dbReference type="Pfam" id="PF13966"/>
    </source>
</evidence>
<comment type="caution">
    <text evidence="2">The sequence shown here is derived from an EMBL/GenBank/DDBJ whole genome shotgun (WGS) entry which is preliminary data.</text>
</comment>
<keyword evidence="3" id="KW-1185">Reference proteome</keyword>
<sequence>MFPPKWVFFFAWEASWGKALTLNQLKRRGWTLANRCFFCLTEEESTNHILIHCMKTRVL</sequence>
<protein>
    <recommendedName>
        <fullName evidence="1">Reverse transcriptase zinc-binding domain-containing protein</fullName>
    </recommendedName>
</protein>
<evidence type="ECO:0000313" key="3">
    <source>
        <dbReference type="Proteomes" id="UP001168098"/>
    </source>
</evidence>
<reference evidence="2 3" key="1">
    <citation type="journal article" date="2023" name="BMC Biotechnol.">
        <title>Vitis rotundifolia cv Carlos genome sequencing.</title>
        <authorList>
            <person name="Huff M."/>
            <person name="Hulse-Kemp A."/>
            <person name="Scheffler B."/>
            <person name="Youngblood R."/>
            <person name="Simpson S."/>
            <person name="Babiker E."/>
            <person name="Staton M."/>
        </authorList>
    </citation>
    <scope>NUCLEOTIDE SEQUENCE [LARGE SCALE GENOMIC DNA]</scope>
    <source>
        <tissue evidence="2">Leaf</tissue>
    </source>
</reference>
<name>A0AA39E3Z1_VITRO</name>
<dbReference type="AlphaFoldDB" id="A0AA39E3Z1"/>
<feature type="domain" description="Reverse transcriptase zinc-binding" evidence="1">
    <location>
        <begin position="2"/>
        <end position="57"/>
    </location>
</feature>
<dbReference type="EMBL" id="JARBHA010000003">
    <property type="protein sequence ID" value="KAJ9704212.1"/>
    <property type="molecule type" value="Genomic_DNA"/>
</dbReference>
<evidence type="ECO:0000313" key="2">
    <source>
        <dbReference type="EMBL" id="KAJ9704212.1"/>
    </source>
</evidence>
<proteinExistence type="predicted"/>
<gene>
    <name evidence="2" type="ORF">PVL29_002673</name>
</gene>
<dbReference type="InterPro" id="IPR026960">
    <property type="entry name" value="RVT-Znf"/>
</dbReference>